<keyword evidence="8" id="KW-0812">Transmembrane</keyword>
<dbReference type="Pfam" id="PF04054">
    <property type="entry name" value="Not1"/>
    <property type="match status" value="1"/>
</dbReference>
<keyword evidence="5" id="KW-0539">Nucleus</keyword>
<feature type="domain" description="CCR4-NOT transcription complex subunit 1 CAF1-binding" evidence="11">
    <location>
        <begin position="1193"/>
        <end position="1418"/>
    </location>
</feature>
<evidence type="ECO:0000256" key="6">
    <source>
        <dbReference type="ARBA" id="ARBA00025717"/>
    </source>
</evidence>
<evidence type="ECO:0000259" key="12">
    <source>
        <dbReference type="Pfam" id="PF16417"/>
    </source>
</evidence>
<dbReference type="InterPro" id="IPR032194">
    <property type="entry name" value="CNOT1_HEAT"/>
</dbReference>
<reference evidence="15 16" key="1">
    <citation type="submission" date="2015-12" db="EMBL/GenBank/DDBJ databases">
        <title>Draft genome of the nematode, Onchocerca flexuosa.</title>
        <authorList>
            <person name="Mitreva M."/>
        </authorList>
    </citation>
    <scope>NUCLEOTIDE SEQUENCE [LARGE SCALE GENOMIC DNA]</scope>
    <source>
        <strain evidence="15">Red Deer</strain>
    </source>
</reference>
<dbReference type="Gene3D" id="1.25.40.800">
    <property type="match status" value="1"/>
</dbReference>
<keyword evidence="2" id="KW-0678">Repressor</keyword>
<dbReference type="InterPro" id="IPR032191">
    <property type="entry name" value="CNOT1_CAF1_bind"/>
</dbReference>
<feature type="compositionally biased region" description="Low complexity" evidence="7">
    <location>
        <begin position="414"/>
        <end position="434"/>
    </location>
</feature>
<keyword evidence="3" id="KW-0805">Transcription regulation</keyword>
<evidence type="ECO:0000259" key="10">
    <source>
        <dbReference type="Pfam" id="PF12842"/>
    </source>
</evidence>
<accession>A0A238C268</accession>
<dbReference type="Proteomes" id="UP000242913">
    <property type="component" value="Unassembled WGS sequence"/>
</dbReference>
<dbReference type="InterPro" id="IPR055454">
    <property type="entry name" value="CNOT1-like_NOT1_connector"/>
</dbReference>
<name>A0A238C268_9BILA</name>
<dbReference type="GO" id="GO:0000288">
    <property type="term" value="P:nuclear-transcribed mRNA catabolic process, deadenylation-dependent decay"/>
    <property type="evidence" value="ECO:0007669"/>
    <property type="project" value="TreeGrafter"/>
</dbReference>
<dbReference type="GO" id="GO:0005634">
    <property type="term" value="C:nucleus"/>
    <property type="evidence" value="ECO:0007669"/>
    <property type="project" value="UniProtKB-SubCell"/>
</dbReference>
<dbReference type="Pfam" id="PF12842">
    <property type="entry name" value="DUF3819"/>
    <property type="match status" value="1"/>
</dbReference>
<dbReference type="Gene3D" id="1.25.40.790">
    <property type="match status" value="1"/>
</dbReference>
<dbReference type="Gene3D" id="1.25.40.840">
    <property type="entry name" value="CCR4-NOT transcription complex subunit 1 TTP binding domain"/>
    <property type="match status" value="1"/>
</dbReference>
<evidence type="ECO:0000256" key="1">
    <source>
        <dbReference type="ARBA" id="ARBA00004123"/>
    </source>
</evidence>
<evidence type="ECO:0000313" key="15">
    <source>
        <dbReference type="EMBL" id="OZC11559.1"/>
    </source>
</evidence>
<dbReference type="EMBL" id="KZ269980">
    <property type="protein sequence ID" value="OZC11559.1"/>
    <property type="molecule type" value="Genomic_DNA"/>
</dbReference>
<evidence type="ECO:0000313" key="16">
    <source>
        <dbReference type="Proteomes" id="UP000242913"/>
    </source>
</evidence>
<dbReference type="Pfam" id="PF16418">
    <property type="entry name" value="CNOT1_HEAT"/>
    <property type="match status" value="1"/>
</dbReference>
<feature type="region of interest" description="Disordered" evidence="7">
    <location>
        <begin position="2580"/>
        <end position="2599"/>
    </location>
</feature>
<feature type="region of interest" description="Disordered" evidence="7">
    <location>
        <begin position="409"/>
        <end position="434"/>
    </location>
</feature>
<dbReference type="Pfam" id="PF16417">
    <property type="entry name" value="CNOT1_TTP_bind"/>
    <property type="match status" value="1"/>
</dbReference>
<keyword evidence="8" id="KW-0472">Membrane</keyword>
<dbReference type="Pfam" id="PF16415">
    <property type="entry name" value="CNOT1_CAF1_bind"/>
    <property type="match status" value="1"/>
</dbReference>
<evidence type="ECO:0000259" key="14">
    <source>
        <dbReference type="Pfam" id="PF25097"/>
    </source>
</evidence>
<gene>
    <name evidence="15" type="ORF">X798_01417</name>
</gene>
<organism evidence="15 16">
    <name type="scientific">Onchocerca flexuosa</name>
    <dbReference type="NCBI Taxonomy" id="387005"/>
    <lineage>
        <taxon>Eukaryota</taxon>
        <taxon>Metazoa</taxon>
        <taxon>Ecdysozoa</taxon>
        <taxon>Nematoda</taxon>
        <taxon>Chromadorea</taxon>
        <taxon>Rhabditida</taxon>
        <taxon>Spirurina</taxon>
        <taxon>Spiruromorpha</taxon>
        <taxon>Filarioidea</taxon>
        <taxon>Onchocercidae</taxon>
        <taxon>Onchocerca</taxon>
    </lineage>
</organism>
<evidence type="ECO:0008006" key="17">
    <source>
        <dbReference type="Google" id="ProtNLM"/>
    </source>
</evidence>
<dbReference type="InterPro" id="IPR007196">
    <property type="entry name" value="CCR4-Not_Not1_C"/>
</dbReference>
<dbReference type="GO" id="GO:0030015">
    <property type="term" value="C:CCR4-NOT core complex"/>
    <property type="evidence" value="ECO:0007669"/>
    <property type="project" value="InterPro"/>
</dbReference>
<dbReference type="Pfam" id="PF25097">
    <property type="entry name" value="ARM_Cnot1"/>
    <property type="match status" value="1"/>
</dbReference>
<dbReference type="PANTHER" id="PTHR13162">
    <property type="entry name" value="CCR4-NOT TRANSCRIPTION COMPLEX"/>
    <property type="match status" value="1"/>
</dbReference>
<feature type="domain" description="CCR4-NOT transcription complex subunit 1-like NOT1 connector" evidence="14">
    <location>
        <begin position="1785"/>
        <end position="1923"/>
    </location>
</feature>
<dbReference type="Gene3D" id="1.25.40.180">
    <property type="match status" value="1"/>
</dbReference>
<keyword evidence="8" id="KW-1133">Transmembrane helix</keyword>
<evidence type="ECO:0000259" key="13">
    <source>
        <dbReference type="Pfam" id="PF16418"/>
    </source>
</evidence>
<feature type="region of interest" description="Disordered" evidence="7">
    <location>
        <begin position="947"/>
        <end position="1012"/>
    </location>
</feature>
<evidence type="ECO:0000259" key="11">
    <source>
        <dbReference type="Pfam" id="PF16415"/>
    </source>
</evidence>
<dbReference type="InterPro" id="IPR032193">
    <property type="entry name" value="CNOT1_TTP_bind"/>
</dbReference>
<proteinExistence type="inferred from homology"/>
<evidence type="ECO:0000256" key="4">
    <source>
        <dbReference type="ARBA" id="ARBA00023163"/>
    </source>
</evidence>
<dbReference type="FunFam" id="1.25.40.800:FF:000001">
    <property type="entry name" value="CCR4-NOT transcription complex subunit 1"/>
    <property type="match status" value="1"/>
</dbReference>
<evidence type="ECO:0000256" key="8">
    <source>
        <dbReference type="SAM" id="Phobius"/>
    </source>
</evidence>
<dbReference type="InterPro" id="IPR024557">
    <property type="entry name" value="CNOT1_dom_4"/>
</dbReference>
<feature type="domain" description="CCR4-NOT transcription complex subunit 1 TTP binding" evidence="12">
    <location>
        <begin position="1035"/>
        <end position="1141"/>
    </location>
</feature>
<keyword evidence="4" id="KW-0804">Transcription</keyword>
<feature type="domain" description="CCR4-Not complex component Not1 C-terminal" evidence="9">
    <location>
        <begin position="2208"/>
        <end position="2565"/>
    </location>
</feature>
<dbReference type="GO" id="GO:0017148">
    <property type="term" value="P:negative regulation of translation"/>
    <property type="evidence" value="ECO:0007669"/>
    <property type="project" value="InterPro"/>
</dbReference>
<feature type="compositionally biased region" description="Low complexity" evidence="7">
    <location>
        <begin position="950"/>
        <end position="963"/>
    </location>
</feature>
<dbReference type="FunFam" id="1.25.40.790:FF:000001">
    <property type="entry name" value="Ccr4-not transcription complex subunit 1 isoform"/>
    <property type="match status" value="1"/>
</dbReference>
<feature type="domain" description="CCR4-NOT transcription complex subunit 1 HEAT repeat" evidence="13">
    <location>
        <begin position="608"/>
        <end position="751"/>
    </location>
</feature>
<evidence type="ECO:0000256" key="3">
    <source>
        <dbReference type="ARBA" id="ARBA00023015"/>
    </source>
</evidence>
<protein>
    <recommendedName>
        <fullName evidence="17">CCR4-Not complex component, Not1</fullName>
    </recommendedName>
</protein>
<dbReference type="OrthoDB" id="1933107at2759"/>
<sequence length="2599" mass="290068">MSISVTPTSIALASIDRLLIIAAEKFDSNSPDSLFGEEFLDRIFVASCSTEIGIVDQHIFRVLLDNIIISNTFLSDCLSASYSTNTSRSVSTSTDLLQKQHSSASRQQSGSLSAQKYNLELKSDFCAYVIRQQLKNCAKDPTSTSIRLFYRFIEVLEERLVEIRYSLIGHFLETLLVSFLSVDPFIQVLVGLILISSTLVPQIIKGLGQYLRTIFTAILEATEKDNSAVFDCALSTEFIHQLFASLVSTQVIELIAVDRQSVICFLKIFEKELVLRGVTLTRTLSPLQLILTATPEGSSKVSLTSSGSDHLSPFDYVDLEDKDLDEIMDSLAYQNPNLLAQQIQEIGTTFTSSVKSCRQHLISLNSGDGTGLNAVNISRVIVMMINTCSGSNMQQSVQPSTLWDHRSGSVPAIGTSSSAESLSTTTSGLSENSLSATMSSTSQSMQQIAWNAKNFANAIRELAPNLNWSEIIMHLDQTNFIVRTKAQLQLLTTILLEGLGSNPFPIGLLYREWNFHKYGQLSWIEQILQNPDVFCFSDYPHKTVNLTPLKVQPEETRELSSWRCLDLVDTLIRLGEVRKLTNGVMNILHKPTNACPDLPTSNLRIHLMQILIPTLIGNHPNAVPVLNVVWNCEDKVQLRPTILTALCSYYMKNPDDQAKLSRILEVAHELKPDGLAELFNVPQFPFTIDLACLASRRDFLKLDKWIDDKLAVYGDAFASQIICYIRRRLPAGMMSSGVLPQETMRVLLNALSRTTCMSSASVNDLSSLCCQIPGLKNGEGRLSTMSTSRTQLNVAGSAHSSTSNVFSSGIGTPSVPVQQSSGSFGSFPFGTTGFGASSRDMLAAAQQMQSRQQQQGNLPGSMQIFGSNTGTNLCAPGSTTGPFTQSNELLKATNATNVLQPNFNGNHALSMSPSAQMMRTGFMSSGIPTTQARSGPGWSMPVGIPGTGGVRTTPSSSSGPTSTFDFRVPPGAPGSAGSVLNGNNSFVHNPAGQQQQQQSNGGSTGRITVPPAPMDDLTSVQFSEEIQNEANMYFQQDILACVVKNLFEEYRFFHEYPERELRTTAEVYGSIIREVRKVIESLQAEPGSMLWTFGIVALNACRTKLSLYPKVCVMIANQRNFQHFPQNLKDYVTSGIQGQQPHVPGRETPNWQPLQRTTTDMNRTLAARSGSSVLSVTSVDTLVNATEKEGSQIKQPSEAVMEKVAFLFNNLSQINLPKKVEEIKIMIEELDNDFIRWLAQYLVMKRVSIEQNFQPLYNLFLLAIENRKLEEFVKLETFRNIKILLRSDKRQAATNFGDRQLLKNLGLWLGAITIARDHPIVTSDLDMKTLLMEAYYKGQQELLFVVPFIAKILVSCSKSQIFGPNCAWIKAIFKILAELHNQPDLKLNLKFEIEVLCKELGIDLSKLTIEDVLKDTERLIRLPQQLGDLKMLKPPELQMAASPVPAVRANSEASAEIVVAGVPQTATADVDHLIGNLSNITMPRSQSPSGIQVQTPAHFHYHDINIVSFDGLTPHLKLSASLPLFQLNPQLKHVVRPAISHAIKELIGPVTERAIRIAMHVTEHICKKDFALEPDEQKMRRASQHMIRAMTAGMASITCREPLSSTILGFLKTAFTNSLRCNITPEQKLIDEAATTIAEDNVELATNFIVKTACEKATPEMDKRLESEFATRKQSRLEGRQYADPVALARAQQTPEKIRLRIGSVTNQQMVVYDEFSSRICGFKPTTAEDMIVDYSVMKSSTPTAMQPVIQQPGMDKEVEQFVTALQVLLHDIDSVLSAYGVPNYRASAAIANIRDAISQLASNPREPIQMHNCIQRIVEQVLCAYRNAELQQHQLSLPEADWNRRLKDVFLQLCRILLTQIPLNDLARRVTRVIVDCRLDYRFNVDAMDLLAKHMLIQMNVYDQNLAMLIDSGSNFEVFFFLFFFFILSTIILGYAFLEALIFAQRFLKLLTINNPTHSRQAVSESMPLTMEQLAKAQQFGQNRPTPESFTTTALPLSNDVALINSRSVTSLPPPSTIADRVHNSLPAALAASAPASGPTGNSTHLRSDNMEDGAELQSKVEMILREWIQLCYTPQAQKEPQQALAQIVHVMHEQGVISTDEMITRFFRLCTEMCVDVSYRLIKNDVSSHPTTVVRQRCYYTLDAFVKLTCLMIKHSDGSQYQTKINLLKKVLNIITNVLHLDHEVRGTDFHAMPYQRILIIMFNELTAPDPTLDVISWHILEAFGQALFILQPRRVPGFAYAWLDIIGHRNFIGRLLKESSEPMKTAAMYTQLIICHLKFLAPFLRNIQLPKSIAMMYKGTLRVLLVILHDFPELLCEYHIVICDTIPPNCVQLRNLVLSAYPKNMRLPDPFGSNLKVDSLLEMTQEPKMNINMAAIIPPDLRTQLDDYLNTRSSVDFHANLPSLLQVSNIAGSKYNTTVMNAVVIYVGMRAIQTIHEKQQCITMTTIAHTAYMDIFQNLAVSLCTEGRYLLFNAIANQLRYPNSHTHYFSCTLLYLFLEANTEIIQEQITRILFERLVALRPHPWGLLITFIELIKNPSYGFWKHDFVRCAPEIERLFQSVANSCMGSNARHINANAPHTSQLPARSSPQTIQNVQ</sequence>
<feature type="transmembrane region" description="Helical" evidence="8">
    <location>
        <begin position="1919"/>
        <end position="1939"/>
    </location>
</feature>
<comment type="subcellular location">
    <subcellularLocation>
        <location evidence="1">Nucleus</location>
    </subcellularLocation>
</comment>
<evidence type="ECO:0000259" key="9">
    <source>
        <dbReference type="Pfam" id="PF04054"/>
    </source>
</evidence>
<dbReference type="GO" id="GO:0000932">
    <property type="term" value="C:P-body"/>
    <property type="evidence" value="ECO:0007669"/>
    <property type="project" value="TreeGrafter"/>
</dbReference>
<evidence type="ECO:0000256" key="7">
    <source>
        <dbReference type="SAM" id="MobiDB-lite"/>
    </source>
</evidence>
<feature type="domain" description="CCR4-NOT transcription complex subunit 1" evidence="10">
    <location>
        <begin position="1529"/>
        <end position="1676"/>
    </location>
</feature>
<evidence type="ECO:0000256" key="5">
    <source>
        <dbReference type="ARBA" id="ARBA00023242"/>
    </source>
</evidence>
<keyword evidence="16" id="KW-1185">Reference proteome</keyword>
<dbReference type="GO" id="GO:0060090">
    <property type="term" value="F:molecular adaptor activity"/>
    <property type="evidence" value="ECO:0007669"/>
    <property type="project" value="TreeGrafter"/>
</dbReference>
<dbReference type="PANTHER" id="PTHR13162:SF8">
    <property type="entry name" value="CCR4-NOT TRANSCRIPTION COMPLEX SUBUNIT 1"/>
    <property type="match status" value="1"/>
</dbReference>
<comment type="similarity">
    <text evidence="6">Belongs to the CNOT1 family.</text>
</comment>
<dbReference type="InterPro" id="IPR038535">
    <property type="entry name" value="CNOT1_TTP_bind_sf"/>
</dbReference>
<feature type="compositionally biased region" description="Polar residues" evidence="7">
    <location>
        <begin position="978"/>
        <end position="987"/>
    </location>
</feature>
<evidence type="ECO:0000256" key="2">
    <source>
        <dbReference type="ARBA" id="ARBA00022491"/>
    </source>
</evidence>
<dbReference type="InterPro" id="IPR040398">
    <property type="entry name" value="Not1"/>
</dbReference>